<accession>A0A941D6E6</accession>
<evidence type="ECO:0000313" key="6">
    <source>
        <dbReference type="EMBL" id="MBR7741963.1"/>
    </source>
</evidence>
<dbReference type="GO" id="GO:0030973">
    <property type="term" value="F:molybdate ion binding"/>
    <property type="evidence" value="ECO:0007669"/>
    <property type="project" value="TreeGrafter"/>
</dbReference>
<dbReference type="Pfam" id="PF13531">
    <property type="entry name" value="SBP_bac_11"/>
    <property type="match status" value="1"/>
</dbReference>
<feature type="chain" id="PRO_5038341167" evidence="5">
    <location>
        <begin position="31"/>
        <end position="263"/>
    </location>
</feature>
<dbReference type="InterPro" id="IPR050682">
    <property type="entry name" value="ModA/WtpA"/>
</dbReference>
<dbReference type="Proteomes" id="UP000677016">
    <property type="component" value="Unassembled WGS sequence"/>
</dbReference>
<dbReference type="AlphaFoldDB" id="A0A941D6E6"/>
<proteinExistence type="inferred from homology"/>
<dbReference type="SUPFAM" id="SSF53850">
    <property type="entry name" value="Periplasmic binding protein-like II"/>
    <property type="match status" value="1"/>
</dbReference>
<evidence type="ECO:0000256" key="2">
    <source>
        <dbReference type="ARBA" id="ARBA00022723"/>
    </source>
</evidence>
<dbReference type="PANTHER" id="PTHR30632:SF0">
    <property type="entry name" value="SULFATE-BINDING PROTEIN"/>
    <property type="match status" value="1"/>
</dbReference>
<gene>
    <name evidence="6" type="primary">modA</name>
    <name evidence="6" type="ORF">KC207_01485</name>
</gene>
<evidence type="ECO:0000256" key="1">
    <source>
        <dbReference type="ARBA" id="ARBA00009175"/>
    </source>
</evidence>
<dbReference type="GO" id="GO:0046872">
    <property type="term" value="F:metal ion binding"/>
    <property type="evidence" value="ECO:0007669"/>
    <property type="project" value="UniProtKB-KW"/>
</dbReference>
<evidence type="ECO:0000313" key="7">
    <source>
        <dbReference type="Proteomes" id="UP000677016"/>
    </source>
</evidence>
<dbReference type="InterPro" id="IPR005950">
    <property type="entry name" value="ModA"/>
</dbReference>
<feature type="binding site" evidence="4">
    <location>
        <position position="53"/>
    </location>
    <ligand>
        <name>molybdate</name>
        <dbReference type="ChEBI" id="CHEBI:36264"/>
    </ligand>
</feature>
<organism evidence="6 7">
    <name type="scientific">Phycicoccus avicenniae</name>
    <dbReference type="NCBI Taxonomy" id="2828860"/>
    <lineage>
        <taxon>Bacteria</taxon>
        <taxon>Bacillati</taxon>
        <taxon>Actinomycetota</taxon>
        <taxon>Actinomycetes</taxon>
        <taxon>Micrococcales</taxon>
        <taxon>Intrasporangiaceae</taxon>
        <taxon>Phycicoccus</taxon>
    </lineage>
</organism>
<dbReference type="PROSITE" id="PS51257">
    <property type="entry name" value="PROKAR_LIPOPROTEIN"/>
    <property type="match status" value="1"/>
</dbReference>
<dbReference type="RefSeq" id="WP_211601114.1">
    <property type="nucleotide sequence ID" value="NZ_JAGSNF010000001.1"/>
</dbReference>
<dbReference type="EMBL" id="JAGSNF010000001">
    <property type="protein sequence ID" value="MBR7741963.1"/>
    <property type="molecule type" value="Genomic_DNA"/>
</dbReference>
<protein>
    <submittedName>
        <fullName evidence="6">Molybdate ABC transporter substrate-binding protein</fullName>
    </submittedName>
</protein>
<dbReference type="NCBIfam" id="TIGR01256">
    <property type="entry name" value="modA"/>
    <property type="match status" value="1"/>
</dbReference>
<feature type="binding site" evidence="4">
    <location>
        <position position="202"/>
    </location>
    <ligand>
        <name>molybdate</name>
        <dbReference type="ChEBI" id="CHEBI:36264"/>
    </ligand>
</feature>
<feature type="binding site" evidence="4">
    <location>
        <position position="81"/>
    </location>
    <ligand>
        <name>molybdate</name>
        <dbReference type="ChEBI" id="CHEBI:36264"/>
    </ligand>
</feature>
<keyword evidence="2 4" id="KW-0479">Metal-binding</keyword>
<feature type="binding site" evidence="4">
    <location>
        <position position="184"/>
    </location>
    <ligand>
        <name>molybdate</name>
        <dbReference type="ChEBI" id="CHEBI:36264"/>
    </ligand>
</feature>
<dbReference type="Gene3D" id="3.40.190.10">
    <property type="entry name" value="Periplasmic binding protein-like II"/>
    <property type="match status" value="2"/>
</dbReference>
<reference evidence="6" key="1">
    <citation type="submission" date="2021-04" db="EMBL/GenBank/DDBJ databases">
        <title>Phycicoccus avicenniae sp. nov., a novel endophytic actinomycetes isolated from branch of Avicennia mariana.</title>
        <authorList>
            <person name="Tuo L."/>
        </authorList>
    </citation>
    <scope>NUCLEOTIDE SEQUENCE</scope>
    <source>
        <strain evidence="6">BSK3Z-2</strain>
    </source>
</reference>
<evidence type="ECO:0000256" key="3">
    <source>
        <dbReference type="ARBA" id="ARBA00022729"/>
    </source>
</evidence>
<keyword evidence="7" id="KW-1185">Reference proteome</keyword>
<dbReference type="PANTHER" id="PTHR30632">
    <property type="entry name" value="MOLYBDATE-BINDING PERIPLASMIC PROTEIN"/>
    <property type="match status" value="1"/>
</dbReference>
<dbReference type="PIRSF" id="PIRSF004846">
    <property type="entry name" value="ModA"/>
    <property type="match status" value="1"/>
</dbReference>
<name>A0A941D6E6_9MICO</name>
<keyword evidence="3 5" id="KW-0732">Signal</keyword>
<dbReference type="GO" id="GO:0015689">
    <property type="term" value="P:molybdate ion transport"/>
    <property type="evidence" value="ECO:0007669"/>
    <property type="project" value="InterPro"/>
</dbReference>
<comment type="caution">
    <text evidence="6">The sequence shown here is derived from an EMBL/GenBank/DDBJ whole genome shotgun (WGS) entry which is preliminary data.</text>
</comment>
<comment type="similarity">
    <text evidence="1">Belongs to the bacterial solute-binding protein ModA family.</text>
</comment>
<sequence length="263" mass="26376">MTARGPRATPAAAAAIVAALGLAACSPATTEDTSADAEVPTGEGVVTVLAAASLTEPLTALAERYEADNPGVTVRISFGSSTTLAQQIAEGAPVDVYASAGESALDLLPEDVAADAGRATVARNTVEIATPPDDPGGVSSLADLADPDLDVVLCADTVPCGKAADEVLTAAGVTPNVVSREVDVKATLTKVTLGEADAAMVYHSDVVSAGDDVRGVEIPDADNVTLVYPMLWFSQDPDVVGFADLVRGTDGTSALVEAGFLAP</sequence>
<evidence type="ECO:0000256" key="4">
    <source>
        <dbReference type="PIRSR" id="PIRSR004846-1"/>
    </source>
</evidence>
<feature type="signal peptide" evidence="5">
    <location>
        <begin position="1"/>
        <end position="30"/>
    </location>
</feature>
<evidence type="ECO:0000256" key="5">
    <source>
        <dbReference type="SAM" id="SignalP"/>
    </source>
</evidence>
<keyword evidence="4" id="KW-0500">Molybdenum</keyword>